<dbReference type="AlphaFoldDB" id="A0ABD5SCA0"/>
<gene>
    <name evidence="1" type="ORF">ACFQEU_14115</name>
</gene>
<sequence length="43" mass="4579">MTLDRFRPVADRMLGPWVHTADRLGLSPDGVSLLAFAAAVLAA</sequence>
<organism evidence="1 2">
    <name type="scientific">Halorubrum tibetense</name>
    <dbReference type="NCBI Taxonomy" id="175631"/>
    <lineage>
        <taxon>Archaea</taxon>
        <taxon>Methanobacteriati</taxon>
        <taxon>Methanobacteriota</taxon>
        <taxon>Stenosarchaea group</taxon>
        <taxon>Halobacteria</taxon>
        <taxon>Halobacteriales</taxon>
        <taxon>Haloferacaceae</taxon>
        <taxon>Halorubrum</taxon>
    </lineage>
</organism>
<dbReference type="EMBL" id="JBHSWW010000303">
    <property type="protein sequence ID" value="MFC6754582.1"/>
    <property type="molecule type" value="Genomic_DNA"/>
</dbReference>
<feature type="non-terminal residue" evidence="1">
    <location>
        <position position="43"/>
    </location>
</feature>
<comment type="caution">
    <text evidence="1">The sequence shown here is derived from an EMBL/GenBank/DDBJ whole genome shotgun (WGS) entry which is preliminary data.</text>
</comment>
<accession>A0ABD5SCA0</accession>
<evidence type="ECO:0000313" key="2">
    <source>
        <dbReference type="Proteomes" id="UP001596442"/>
    </source>
</evidence>
<dbReference type="Proteomes" id="UP001596442">
    <property type="component" value="Unassembled WGS sequence"/>
</dbReference>
<reference evidence="1 2" key="1">
    <citation type="journal article" date="2019" name="Int. J. Syst. Evol. Microbiol.">
        <title>The Global Catalogue of Microorganisms (GCM) 10K type strain sequencing project: providing services to taxonomists for standard genome sequencing and annotation.</title>
        <authorList>
            <consortium name="The Broad Institute Genomics Platform"/>
            <consortium name="The Broad Institute Genome Sequencing Center for Infectious Disease"/>
            <person name="Wu L."/>
            <person name="Ma J."/>
        </authorList>
    </citation>
    <scope>NUCLEOTIDE SEQUENCE [LARGE SCALE GENOMIC DNA]</scope>
    <source>
        <strain evidence="1 2">CGMCC 1.3239</strain>
    </source>
</reference>
<proteinExistence type="predicted"/>
<protein>
    <submittedName>
        <fullName evidence="1">CDP-alcohol phosphatidyltransferase family protein</fullName>
    </submittedName>
</protein>
<evidence type="ECO:0000313" key="1">
    <source>
        <dbReference type="EMBL" id="MFC6754582.1"/>
    </source>
</evidence>
<keyword evidence="2" id="KW-1185">Reference proteome</keyword>
<name>A0ABD5SCA0_9EURY</name>